<name>A0AAV0P2Z6_9ROSI</name>
<gene>
    <name evidence="1" type="ORF">LITE_LOCUS36548</name>
</gene>
<reference evidence="1" key="1">
    <citation type="submission" date="2022-08" db="EMBL/GenBank/DDBJ databases">
        <authorList>
            <person name="Gutierrez-Valencia J."/>
        </authorList>
    </citation>
    <scope>NUCLEOTIDE SEQUENCE</scope>
</reference>
<dbReference type="AlphaFoldDB" id="A0AAV0P2Z6"/>
<dbReference type="Proteomes" id="UP001154282">
    <property type="component" value="Unassembled WGS sequence"/>
</dbReference>
<accession>A0AAV0P2Z6</accession>
<evidence type="ECO:0000313" key="2">
    <source>
        <dbReference type="Proteomes" id="UP001154282"/>
    </source>
</evidence>
<organism evidence="1 2">
    <name type="scientific">Linum tenue</name>
    <dbReference type="NCBI Taxonomy" id="586396"/>
    <lineage>
        <taxon>Eukaryota</taxon>
        <taxon>Viridiplantae</taxon>
        <taxon>Streptophyta</taxon>
        <taxon>Embryophyta</taxon>
        <taxon>Tracheophyta</taxon>
        <taxon>Spermatophyta</taxon>
        <taxon>Magnoliopsida</taxon>
        <taxon>eudicotyledons</taxon>
        <taxon>Gunneridae</taxon>
        <taxon>Pentapetalae</taxon>
        <taxon>rosids</taxon>
        <taxon>fabids</taxon>
        <taxon>Malpighiales</taxon>
        <taxon>Linaceae</taxon>
        <taxon>Linum</taxon>
    </lineage>
</organism>
<keyword evidence="2" id="KW-1185">Reference proteome</keyword>
<proteinExistence type="predicted"/>
<comment type="caution">
    <text evidence="1">The sequence shown here is derived from an EMBL/GenBank/DDBJ whole genome shotgun (WGS) entry which is preliminary data.</text>
</comment>
<dbReference type="EMBL" id="CAMGYJ010000008">
    <property type="protein sequence ID" value="CAI0465294.1"/>
    <property type="molecule type" value="Genomic_DNA"/>
</dbReference>
<sequence length="75" mass="8208">MTVSPETANTPPPYSCQVVLTPNSFGVTSIGNLSNRLSTQHAITHPPQFGRDSSTIKRPWPSTAGAWKLRIRHLP</sequence>
<evidence type="ECO:0000313" key="1">
    <source>
        <dbReference type="EMBL" id="CAI0465294.1"/>
    </source>
</evidence>
<protein>
    <submittedName>
        <fullName evidence="1">Uncharacterized protein</fullName>
    </submittedName>
</protein>